<proteinExistence type="inferred from homology"/>
<evidence type="ECO:0000259" key="2">
    <source>
        <dbReference type="Pfam" id="PF00263"/>
    </source>
</evidence>
<accession>A0A9D3AAG6</accession>
<evidence type="ECO:0000313" key="5">
    <source>
        <dbReference type="Proteomes" id="UP000700248"/>
    </source>
</evidence>
<dbReference type="InterPro" id="IPR004846">
    <property type="entry name" value="T2SS/T3SS_dom"/>
</dbReference>
<organism evidence="3 5">
    <name type="scientific">Paenalcaligenes hominis</name>
    <dbReference type="NCBI Taxonomy" id="643674"/>
    <lineage>
        <taxon>Bacteria</taxon>
        <taxon>Pseudomonadati</taxon>
        <taxon>Pseudomonadota</taxon>
        <taxon>Betaproteobacteria</taxon>
        <taxon>Burkholderiales</taxon>
        <taxon>Alcaligenaceae</taxon>
        <taxon>Paenalcaligenes</taxon>
    </lineage>
</organism>
<reference evidence="4 6" key="1">
    <citation type="submission" date="2020-03" db="EMBL/GenBank/DDBJ databases">
        <title>Genomic Encyclopedia of Type Strains, Phase IV (KMG-IV): sequencing the most valuable type-strain genomes for metagenomic binning, comparative biology and taxonomic classification.</title>
        <authorList>
            <person name="Goeker M."/>
        </authorList>
    </citation>
    <scope>NUCLEOTIDE SEQUENCE [LARGE SCALE GENOMIC DNA]</scope>
    <source>
        <strain evidence="4 6">DSM 26613</strain>
    </source>
</reference>
<evidence type="ECO:0000256" key="1">
    <source>
        <dbReference type="RuleBase" id="RU004003"/>
    </source>
</evidence>
<dbReference type="RefSeq" id="WP_167660286.1">
    <property type="nucleotide sequence ID" value="NZ_BMCQ01000002.1"/>
</dbReference>
<comment type="similarity">
    <text evidence="1">Belongs to the bacterial secretin family.</text>
</comment>
<dbReference type="EMBL" id="DYTQ01000051">
    <property type="protein sequence ID" value="HJH23752.1"/>
    <property type="molecule type" value="Genomic_DNA"/>
</dbReference>
<dbReference type="Pfam" id="PF00263">
    <property type="entry name" value="Secretin"/>
    <property type="match status" value="1"/>
</dbReference>
<dbReference type="AlphaFoldDB" id="A0A9D3AAG6"/>
<comment type="caution">
    <text evidence="3">The sequence shown here is derived from an EMBL/GenBank/DDBJ whole genome shotgun (WGS) entry which is preliminary data.</text>
</comment>
<name>A0A9D3AAG6_9BURK</name>
<evidence type="ECO:0000313" key="6">
    <source>
        <dbReference type="Proteomes" id="UP000783934"/>
    </source>
</evidence>
<keyword evidence="6" id="KW-1185">Reference proteome</keyword>
<evidence type="ECO:0000313" key="3">
    <source>
        <dbReference type="EMBL" id="HJH23752.1"/>
    </source>
</evidence>
<sequence>MRIVFIIFGGVLCLSGCQLFEPWQRAQQKFVQEKEHIDFLQQSVRHSVQTKAPTQHIEQPWVVGKVQPLARELILPPAFQADVSTTLIFQTQALDLDQIAERIALATQIPVRVQPEAKLSPESFLPAGQAKLGQAATRRLRLMGNPEPLAQSLDRISAFFDVSWRFSGEFIEFYKVETRSFKVRALSLAATSHARVGNQVDEATGFSSQSGTELYQADTDEWQNLKARLALFMTGAGRIVAVNGGSQTVVVSDTPFALDQIALFLESENQALTRRVRLVFEEITLGLKTESDFNIDWNVIFESAQLAASATLTGIANPAVQQLGAAIKQGPFSQSEAFIKALAEVAQVVRRNSIPVLSLNRRPVTHALRTTFSYIDKVENTPYSIGNGAMTHSISLSQKEETVGSILTLVPDIQDDGQVLLSVAYDNTVAQPLKTIAVGSEDQGMQVQQLTVEGSATVQQVLLRPGQPLIIAGFDHNEQQQTERSMAPGLSMLFGGGKRLQDKKFRTLLMITAQVEEGM</sequence>
<protein>
    <submittedName>
        <fullName evidence="4">Type IVB pilus formation R64 PilN family outer membrane protein</fullName>
    </submittedName>
</protein>
<evidence type="ECO:0000313" key="4">
    <source>
        <dbReference type="EMBL" id="NJB64021.1"/>
    </source>
</evidence>
<reference evidence="3" key="3">
    <citation type="submission" date="2021-09" db="EMBL/GenBank/DDBJ databases">
        <authorList>
            <person name="Gilroy R."/>
        </authorList>
    </citation>
    <scope>NUCLEOTIDE SEQUENCE</scope>
    <source>
        <strain evidence="3">CHK175-13533</strain>
    </source>
</reference>
<dbReference type="EMBL" id="JAATIZ010000001">
    <property type="protein sequence ID" value="NJB64021.1"/>
    <property type="molecule type" value="Genomic_DNA"/>
</dbReference>
<feature type="domain" description="Type II/III secretion system secretin-like" evidence="2">
    <location>
        <begin position="375"/>
        <end position="513"/>
    </location>
</feature>
<dbReference type="Proteomes" id="UP000700248">
    <property type="component" value="Unassembled WGS sequence"/>
</dbReference>
<gene>
    <name evidence="4" type="ORF">GGR41_000242</name>
    <name evidence="3" type="ORF">K8U84_04280</name>
</gene>
<dbReference type="Proteomes" id="UP000783934">
    <property type="component" value="Unassembled WGS sequence"/>
</dbReference>
<reference evidence="3" key="2">
    <citation type="journal article" date="2021" name="PeerJ">
        <title>Extensive microbial diversity within the chicken gut microbiome revealed by metagenomics and culture.</title>
        <authorList>
            <person name="Gilroy R."/>
            <person name="Ravi A."/>
            <person name="Getino M."/>
            <person name="Pursley I."/>
            <person name="Horton D.L."/>
            <person name="Alikhan N.F."/>
            <person name="Baker D."/>
            <person name="Gharbi K."/>
            <person name="Hall N."/>
            <person name="Watson M."/>
            <person name="Adriaenssens E.M."/>
            <person name="Foster-Nyarko E."/>
            <person name="Jarju S."/>
            <person name="Secka A."/>
            <person name="Antonio M."/>
            <person name="Oren A."/>
            <person name="Chaudhuri R.R."/>
            <person name="La Ragione R."/>
            <person name="Hildebrand F."/>
            <person name="Pallen M.J."/>
        </authorList>
    </citation>
    <scope>NUCLEOTIDE SEQUENCE</scope>
    <source>
        <strain evidence="3">CHK175-13533</strain>
    </source>
</reference>
<dbReference type="GO" id="GO:0009306">
    <property type="term" value="P:protein secretion"/>
    <property type="evidence" value="ECO:0007669"/>
    <property type="project" value="InterPro"/>
</dbReference>